<dbReference type="AlphaFoldDB" id="A0A8J4DLF6"/>
<name>A0A8J4DLF6_9ACTN</name>
<dbReference type="RefSeq" id="WP_203941484.1">
    <property type="nucleotide sequence ID" value="NZ_BAAAGJ010000014.1"/>
</dbReference>
<keyword evidence="2" id="KW-1185">Reference proteome</keyword>
<dbReference type="Proteomes" id="UP000652013">
    <property type="component" value="Unassembled WGS sequence"/>
</dbReference>
<evidence type="ECO:0000313" key="1">
    <source>
        <dbReference type="EMBL" id="GIJ06312.1"/>
    </source>
</evidence>
<protein>
    <submittedName>
        <fullName evidence="1">Uncharacterized protein</fullName>
    </submittedName>
</protein>
<reference evidence="1" key="1">
    <citation type="submission" date="2021-01" db="EMBL/GenBank/DDBJ databases">
        <title>Whole genome shotgun sequence of Spirilliplanes yamanashiensis NBRC 15828.</title>
        <authorList>
            <person name="Komaki H."/>
            <person name="Tamura T."/>
        </authorList>
    </citation>
    <scope>NUCLEOTIDE SEQUENCE</scope>
    <source>
        <strain evidence="1">NBRC 15828</strain>
    </source>
</reference>
<gene>
    <name evidence="1" type="ORF">Sya03_56640</name>
</gene>
<comment type="caution">
    <text evidence="1">The sequence shown here is derived from an EMBL/GenBank/DDBJ whole genome shotgun (WGS) entry which is preliminary data.</text>
</comment>
<accession>A0A8J4DLF6</accession>
<proteinExistence type="predicted"/>
<evidence type="ECO:0000313" key="2">
    <source>
        <dbReference type="Proteomes" id="UP000652013"/>
    </source>
</evidence>
<organism evidence="1 2">
    <name type="scientific">Spirilliplanes yamanashiensis</name>
    <dbReference type="NCBI Taxonomy" id="42233"/>
    <lineage>
        <taxon>Bacteria</taxon>
        <taxon>Bacillati</taxon>
        <taxon>Actinomycetota</taxon>
        <taxon>Actinomycetes</taxon>
        <taxon>Micromonosporales</taxon>
        <taxon>Micromonosporaceae</taxon>
        <taxon>Spirilliplanes</taxon>
    </lineage>
</organism>
<sequence length="81" mass="9008">MTDQPGAALTDGDLRDLTRLLARYVEHDLDQFEDWQLQTTHGPVYVTIRRELPSGWPAAAFTQVWPPQDSTAPRAEDASGG</sequence>
<dbReference type="EMBL" id="BOOY01000039">
    <property type="protein sequence ID" value="GIJ06312.1"/>
    <property type="molecule type" value="Genomic_DNA"/>
</dbReference>